<feature type="domain" description="DUF1468" evidence="2">
    <location>
        <begin position="9"/>
        <end position="139"/>
    </location>
</feature>
<dbReference type="Pfam" id="PF07331">
    <property type="entry name" value="TctB"/>
    <property type="match status" value="1"/>
</dbReference>
<protein>
    <submittedName>
        <fullName evidence="3">Tripartite tricarboxylate transporter TctB family protein</fullName>
    </submittedName>
</protein>
<gene>
    <name evidence="3" type="ORF">HQ497_08325</name>
</gene>
<feature type="transmembrane region" description="Helical" evidence="1">
    <location>
        <begin position="74"/>
        <end position="93"/>
    </location>
</feature>
<evidence type="ECO:0000313" key="3">
    <source>
        <dbReference type="EMBL" id="NQV65357.1"/>
    </source>
</evidence>
<feature type="transmembrane region" description="Helical" evidence="1">
    <location>
        <begin position="99"/>
        <end position="116"/>
    </location>
</feature>
<dbReference type="InterPro" id="IPR009936">
    <property type="entry name" value="DUF1468"/>
</dbReference>
<dbReference type="AlphaFoldDB" id="A0A973A9E1"/>
<dbReference type="EMBL" id="JABMOJ010000309">
    <property type="protein sequence ID" value="NQV65357.1"/>
    <property type="molecule type" value="Genomic_DNA"/>
</dbReference>
<proteinExistence type="predicted"/>
<sequence>MALMTSARLGGVLFLILCIAYGVYAGDITLDYWSEQEMFNARSMPYLIAIAGIFCAILLIVIPTPKTDWSTALNLNWLPAGLLLVLMSAYGFLLEPLGFVIATILFLVTAFLVLGVQSVRAPLLVAATIAMGFWLLMDKLGIYLAPGVLPEQLFQYLGVAG</sequence>
<keyword evidence="1" id="KW-0812">Transmembrane</keyword>
<comment type="caution">
    <text evidence="3">The sequence shown here is derived from an EMBL/GenBank/DDBJ whole genome shotgun (WGS) entry which is preliminary data.</text>
</comment>
<evidence type="ECO:0000313" key="4">
    <source>
        <dbReference type="Proteomes" id="UP000754644"/>
    </source>
</evidence>
<evidence type="ECO:0000256" key="1">
    <source>
        <dbReference type="SAM" id="Phobius"/>
    </source>
</evidence>
<name>A0A973A9E1_9GAMM</name>
<keyword evidence="1" id="KW-1133">Transmembrane helix</keyword>
<dbReference type="Proteomes" id="UP000754644">
    <property type="component" value="Unassembled WGS sequence"/>
</dbReference>
<evidence type="ECO:0000259" key="2">
    <source>
        <dbReference type="Pfam" id="PF07331"/>
    </source>
</evidence>
<keyword evidence="1" id="KW-0472">Membrane</keyword>
<feature type="transmembrane region" description="Helical" evidence="1">
    <location>
        <begin position="44"/>
        <end position="62"/>
    </location>
</feature>
<accession>A0A973A9E1</accession>
<reference evidence="3" key="1">
    <citation type="submission" date="2020-05" db="EMBL/GenBank/DDBJ databases">
        <title>Sulfur intermediates as new biogeochemical hubs in an aquatic model microbial ecosystem.</title>
        <authorList>
            <person name="Vigneron A."/>
        </authorList>
    </citation>
    <scope>NUCLEOTIDE SEQUENCE</scope>
    <source>
        <strain evidence="3">Bin.250</strain>
    </source>
</reference>
<organism evidence="3 4">
    <name type="scientific">SAR86 cluster bacterium</name>
    <dbReference type="NCBI Taxonomy" id="2030880"/>
    <lineage>
        <taxon>Bacteria</taxon>
        <taxon>Pseudomonadati</taxon>
        <taxon>Pseudomonadota</taxon>
        <taxon>Gammaproteobacteria</taxon>
        <taxon>SAR86 cluster</taxon>
    </lineage>
</organism>
<feature type="transmembrane region" description="Helical" evidence="1">
    <location>
        <begin position="123"/>
        <end position="145"/>
    </location>
</feature>